<dbReference type="Gene3D" id="2.40.70.10">
    <property type="entry name" value="Acid Proteases"/>
    <property type="match status" value="1"/>
</dbReference>
<dbReference type="PANTHER" id="PTHR47966">
    <property type="entry name" value="BETA-SITE APP-CLEAVING ENZYME, ISOFORM A-RELATED"/>
    <property type="match status" value="1"/>
</dbReference>
<accession>A0A0C9USS2</accession>
<dbReference type="InterPro" id="IPR001461">
    <property type="entry name" value="Aspartic_peptidase_A1"/>
</dbReference>
<dbReference type="InterPro" id="IPR021109">
    <property type="entry name" value="Peptidase_aspartic_dom_sf"/>
</dbReference>
<gene>
    <name evidence="3" type="ORF">M422DRAFT_265965</name>
</gene>
<dbReference type="OrthoDB" id="3089at2759"/>
<evidence type="ECO:0000256" key="1">
    <source>
        <dbReference type="ARBA" id="ARBA00007447"/>
    </source>
</evidence>
<dbReference type="GO" id="GO:0004190">
    <property type="term" value="F:aspartic-type endopeptidase activity"/>
    <property type="evidence" value="ECO:0007669"/>
    <property type="project" value="InterPro"/>
</dbReference>
<dbReference type="GO" id="GO:0006508">
    <property type="term" value="P:proteolysis"/>
    <property type="evidence" value="ECO:0007669"/>
    <property type="project" value="InterPro"/>
</dbReference>
<dbReference type="EMBL" id="KN837229">
    <property type="protein sequence ID" value="KIJ32287.1"/>
    <property type="molecule type" value="Genomic_DNA"/>
</dbReference>
<feature type="domain" description="Peptidase A1" evidence="2">
    <location>
        <begin position="1"/>
        <end position="174"/>
    </location>
</feature>
<organism evidence="3 4">
    <name type="scientific">Sphaerobolus stellatus (strain SS14)</name>
    <dbReference type="NCBI Taxonomy" id="990650"/>
    <lineage>
        <taxon>Eukaryota</taxon>
        <taxon>Fungi</taxon>
        <taxon>Dikarya</taxon>
        <taxon>Basidiomycota</taxon>
        <taxon>Agaricomycotina</taxon>
        <taxon>Agaricomycetes</taxon>
        <taxon>Phallomycetidae</taxon>
        <taxon>Geastrales</taxon>
        <taxon>Sphaerobolaceae</taxon>
        <taxon>Sphaerobolus</taxon>
    </lineage>
</organism>
<dbReference type="Proteomes" id="UP000054279">
    <property type="component" value="Unassembled WGS sequence"/>
</dbReference>
<dbReference type="AlphaFoldDB" id="A0A0C9USS2"/>
<name>A0A0C9USS2_SPHS4</name>
<proteinExistence type="inferred from homology"/>
<dbReference type="Pfam" id="PF00026">
    <property type="entry name" value="Asp"/>
    <property type="match status" value="1"/>
</dbReference>
<keyword evidence="4" id="KW-1185">Reference proteome</keyword>
<sequence length="174" mass="18457">MSSQKITLQRDSVDIGGNVGQLTIGTLPNGVHNNSLTWVPVQRSSLDNAGVVGPSDLPDETYPGFWEVVIDDVILNSEVLPRPNITVPYTGHIDSGSTQLLGPQSVVNAIFSALSNDAANFNSTQGPRVDCNKSVQIAYIIGGKQFPVDPRDFLGPQLLSNCSVEAVNPLAASE</sequence>
<evidence type="ECO:0000313" key="3">
    <source>
        <dbReference type="EMBL" id="KIJ32287.1"/>
    </source>
</evidence>
<evidence type="ECO:0000313" key="4">
    <source>
        <dbReference type="Proteomes" id="UP000054279"/>
    </source>
</evidence>
<dbReference type="SUPFAM" id="SSF50630">
    <property type="entry name" value="Acid proteases"/>
    <property type="match status" value="1"/>
</dbReference>
<evidence type="ECO:0000259" key="2">
    <source>
        <dbReference type="PROSITE" id="PS51767"/>
    </source>
</evidence>
<dbReference type="HOGENOM" id="CLU_1541077_0_0_1"/>
<comment type="similarity">
    <text evidence="1">Belongs to the peptidase A1 family.</text>
</comment>
<protein>
    <recommendedName>
        <fullName evidence="2">Peptidase A1 domain-containing protein</fullName>
    </recommendedName>
</protein>
<dbReference type="PROSITE" id="PS51767">
    <property type="entry name" value="PEPTIDASE_A1"/>
    <property type="match status" value="1"/>
</dbReference>
<reference evidence="3 4" key="1">
    <citation type="submission" date="2014-06" db="EMBL/GenBank/DDBJ databases">
        <title>Evolutionary Origins and Diversification of the Mycorrhizal Mutualists.</title>
        <authorList>
            <consortium name="DOE Joint Genome Institute"/>
            <consortium name="Mycorrhizal Genomics Consortium"/>
            <person name="Kohler A."/>
            <person name="Kuo A."/>
            <person name="Nagy L.G."/>
            <person name="Floudas D."/>
            <person name="Copeland A."/>
            <person name="Barry K.W."/>
            <person name="Cichocki N."/>
            <person name="Veneault-Fourrey C."/>
            <person name="LaButti K."/>
            <person name="Lindquist E.A."/>
            <person name="Lipzen A."/>
            <person name="Lundell T."/>
            <person name="Morin E."/>
            <person name="Murat C."/>
            <person name="Riley R."/>
            <person name="Ohm R."/>
            <person name="Sun H."/>
            <person name="Tunlid A."/>
            <person name="Henrissat B."/>
            <person name="Grigoriev I.V."/>
            <person name="Hibbett D.S."/>
            <person name="Martin F."/>
        </authorList>
    </citation>
    <scope>NUCLEOTIDE SEQUENCE [LARGE SCALE GENOMIC DNA]</scope>
    <source>
        <strain evidence="3 4">SS14</strain>
    </source>
</reference>
<dbReference type="InterPro" id="IPR033121">
    <property type="entry name" value="PEPTIDASE_A1"/>
</dbReference>